<dbReference type="PANTHER" id="PTHR32552:SF82">
    <property type="entry name" value="FCUA PROTEIN"/>
    <property type="match status" value="1"/>
</dbReference>
<dbReference type="Pfam" id="PF07715">
    <property type="entry name" value="Plug"/>
    <property type="match status" value="1"/>
</dbReference>
<evidence type="ECO:0000256" key="4">
    <source>
        <dbReference type="ARBA" id="ARBA00022692"/>
    </source>
</evidence>
<dbReference type="Pfam" id="PF00593">
    <property type="entry name" value="TonB_dep_Rec_b-barrel"/>
    <property type="match status" value="1"/>
</dbReference>
<evidence type="ECO:0000256" key="3">
    <source>
        <dbReference type="ARBA" id="ARBA00022452"/>
    </source>
</evidence>
<proteinExistence type="inferred from homology"/>
<keyword evidence="7 8" id="KW-0998">Cell outer membrane</keyword>
<dbReference type="InterPro" id="IPR037066">
    <property type="entry name" value="Plug_dom_sf"/>
</dbReference>
<reference evidence="14" key="1">
    <citation type="journal article" date="2019" name="Int. J. Syst. Evol. Microbiol.">
        <title>The Global Catalogue of Microorganisms (GCM) 10K type strain sequencing project: providing services to taxonomists for standard genome sequencing and annotation.</title>
        <authorList>
            <consortium name="The Broad Institute Genomics Platform"/>
            <consortium name="The Broad Institute Genome Sequencing Center for Infectious Disease"/>
            <person name="Wu L."/>
            <person name="Ma J."/>
        </authorList>
    </citation>
    <scope>NUCLEOTIDE SEQUENCE [LARGE SCALE GENOMIC DNA]</scope>
    <source>
        <strain evidence="14">CGMCC 1.10759</strain>
    </source>
</reference>
<keyword evidence="13" id="KW-0675">Receptor</keyword>
<protein>
    <submittedName>
        <fullName evidence="13">TonB-dependent siderophore receptor</fullName>
    </submittedName>
</protein>
<keyword evidence="3 8" id="KW-1134">Transmembrane beta strand</keyword>
<keyword evidence="6 8" id="KW-0472">Membrane</keyword>
<evidence type="ECO:0000256" key="7">
    <source>
        <dbReference type="ARBA" id="ARBA00023237"/>
    </source>
</evidence>
<evidence type="ECO:0000313" key="13">
    <source>
        <dbReference type="EMBL" id="MFC4312074.1"/>
    </source>
</evidence>
<comment type="similarity">
    <text evidence="8 9">Belongs to the TonB-dependent receptor family.</text>
</comment>
<comment type="subcellular location">
    <subcellularLocation>
        <location evidence="1 8">Cell outer membrane</location>
        <topology evidence="1 8">Multi-pass membrane protein</topology>
    </subcellularLocation>
</comment>
<keyword evidence="10" id="KW-0732">Signal</keyword>
<dbReference type="EMBL" id="JBHSDU010000014">
    <property type="protein sequence ID" value="MFC4312074.1"/>
    <property type="molecule type" value="Genomic_DNA"/>
</dbReference>
<feature type="domain" description="TonB-dependent receptor-like beta-barrel" evidence="11">
    <location>
        <begin position="309"/>
        <end position="724"/>
    </location>
</feature>
<dbReference type="InterPro" id="IPR000531">
    <property type="entry name" value="Beta-barrel_TonB"/>
</dbReference>
<accession>A0ABV8T059</accession>
<feature type="signal peptide" evidence="10">
    <location>
        <begin position="1"/>
        <end position="30"/>
    </location>
</feature>
<dbReference type="RefSeq" id="WP_380601151.1">
    <property type="nucleotide sequence ID" value="NZ_JBHSDU010000014.1"/>
</dbReference>
<dbReference type="Gene3D" id="2.40.170.20">
    <property type="entry name" value="TonB-dependent receptor, beta-barrel domain"/>
    <property type="match status" value="1"/>
</dbReference>
<keyword evidence="4 8" id="KW-0812">Transmembrane</keyword>
<gene>
    <name evidence="13" type="ORF">ACFPN2_23540</name>
</gene>
<evidence type="ECO:0000256" key="9">
    <source>
        <dbReference type="RuleBase" id="RU003357"/>
    </source>
</evidence>
<sequence length="752" mass="81186">MKYKDRGLVFGFKGMGAAVCALSVAGVASAQSVEQSSQLLEEIVVQGYRIDASTSATGIVTSILDTPISITALTADFLDDTGSKQIMDAISSMTGVMGQSNSGEVGTNFGVRGFAVTPQVDGFDTLSTAAGLGSSVGVERIEVVKGPSAVFNGNVPPGGTINIIYKKPSFTRKNYIEVGYGSWDYKSAEVFSTGSLFSDKLAYLINGYLKDTDGWVKWTGQKEQTVILGLTYKPIDDLTLSLNYRKAEVDTRASTLPVSHEGFMGSGTPWFVPLDAWVGANYGPTEPIQTVTVENYLPGGKRYNVLGPQNLNQAEVEMASFDVNYRINDHIEIRDGFFYNTYLWQPLALIQSGAKVLGADGRSSILSMFLGGRTGETGWQNKLEAALDFDTGPISHQVLVGYSDSYSEADILEAYIGAPAIKPNGEPWDYRTDGPRRLRDEYNARLAANPTPDILSTDYAHTRTHAYYVAEQASMFDGRLRALVGGRYTETTVSGLRVTDTTPQAGLVIKPFPGDSSFADTSIFMNYSESFTPSGLLQPGTDQVVPPAQGTGKEIGVKTAWFGGEVASTVSVFRDDLGNIATPDYSTQGQTGSIVSYHLGGKGRTEGAEAELVWTPSRSLQLSANYTYMPTAKYLAYPGVPQMVGLRFGSTPKEQWNLSGRYAFDQGLLSGAYVGAWVHGQSGTQGVMAGDWQYAVRIPSLVQADLFAGYAFNKLEARVNVKNVGNRGGYVMNNVFQPNSPRSVYLTLNYSL</sequence>
<dbReference type="InterPro" id="IPR012910">
    <property type="entry name" value="Plug_dom"/>
</dbReference>
<evidence type="ECO:0000256" key="5">
    <source>
        <dbReference type="ARBA" id="ARBA00023077"/>
    </source>
</evidence>
<dbReference type="InterPro" id="IPR039426">
    <property type="entry name" value="TonB-dep_rcpt-like"/>
</dbReference>
<evidence type="ECO:0000256" key="10">
    <source>
        <dbReference type="SAM" id="SignalP"/>
    </source>
</evidence>
<evidence type="ECO:0000313" key="14">
    <source>
        <dbReference type="Proteomes" id="UP001595904"/>
    </source>
</evidence>
<feature type="domain" description="TonB-dependent receptor plug" evidence="12">
    <location>
        <begin position="64"/>
        <end position="160"/>
    </location>
</feature>
<dbReference type="InterPro" id="IPR036942">
    <property type="entry name" value="Beta-barrel_TonB_sf"/>
</dbReference>
<feature type="chain" id="PRO_5046595467" evidence="10">
    <location>
        <begin position="31"/>
        <end position="752"/>
    </location>
</feature>
<name>A0ABV8T059_9GAMM</name>
<evidence type="ECO:0000259" key="11">
    <source>
        <dbReference type="Pfam" id="PF00593"/>
    </source>
</evidence>
<dbReference type="SUPFAM" id="SSF56935">
    <property type="entry name" value="Porins"/>
    <property type="match status" value="1"/>
</dbReference>
<dbReference type="PROSITE" id="PS52016">
    <property type="entry name" value="TONB_DEPENDENT_REC_3"/>
    <property type="match status" value="1"/>
</dbReference>
<keyword evidence="2 8" id="KW-0813">Transport</keyword>
<evidence type="ECO:0000256" key="1">
    <source>
        <dbReference type="ARBA" id="ARBA00004571"/>
    </source>
</evidence>
<dbReference type="PANTHER" id="PTHR32552">
    <property type="entry name" value="FERRICHROME IRON RECEPTOR-RELATED"/>
    <property type="match status" value="1"/>
</dbReference>
<evidence type="ECO:0000256" key="2">
    <source>
        <dbReference type="ARBA" id="ARBA00022448"/>
    </source>
</evidence>
<comment type="caution">
    <text evidence="13">The sequence shown here is derived from an EMBL/GenBank/DDBJ whole genome shotgun (WGS) entry which is preliminary data.</text>
</comment>
<evidence type="ECO:0000256" key="8">
    <source>
        <dbReference type="PROSITE-ProRule" id="PRU01360"/>
    </source>
</evidence>
<evidence type="ECO:0000259" key="12">
    <source>
        <dbReference type="Pfam" id="PF07715"/>
    </source>
</evidence>
<keyword evidence="14" id="KW-1185">Reference proteome</keyword>
<dbReference type="Proteomes" id="UP001595904">
    <property type="component" value="Unassembled WGS sequence"/>
</dbReference>
<keyword evidence="5 9" id="KW-0798">TonB box</keyword>
<organism evidence="13 14">
    <name type="scientific">Steroidobacter flavus</name>
    <dbReference type="NCBI Taxonomy" id="1842136"/>
    <lineage>
        <taxon>Bacteria</taxon>
        <taxon>Pseudomonadati</taxon>
        <taxon>Pseudomonadota</taxon>
        <taxon>Gammaproteobacteria</taxon>
        <taxon>Steroidobacterales</taxon>
        <taxon>Steroidobacteraceae</taxon>
        <taxon>Steroidobacter</taxon>
    </lineage>
</organism>
<dbReference type="Gene3D" id="2.170.130.10">
    <property type="entry name" value="TonB-dependent receptor, plug domain"/>
    <property type="match status" value="1"/>
</dbReference>
<evidence type="ECO:0000256" key="6">
    <source>
        <dbReference type="ARBA" id="ARBA00023136"/>
    </source>
</evidence>